<accession>A0A166W2N2</accession>
<keyword evidence="4" id="KW-1185">Reference proteome</keyword>
<evidence type="ECO:0000313" key="3">
    <source>
        <dbReference type="EMBL" id="KZL75244.1"/>
    </source>
</evidence>
<dbReference type="GO" id="GO:0016810">
    <property type="term" value="F:hydrolase activity, acting on carbon-nitrogen (but not peptide) bonds"/>
    <property type="evidence" value="ECO:0007669"/>
    <property type="project" value="InterPro"/>
</dbReference>
<keyword evidence="3" id="KW-0378">Hydrolase</keyword>
<feature type="domain" description="Amidohydrolase-related" evidence="2">
    <location>
        <begin position="173"/>
        <end position="399"/>
    </location>
</feature>
<gene>
    <name evidence="3" type="ORF">CT0861_03231</name>
</gene>
<dbReference type="STRING" id="708197.A0A166W2N2"/>
<sequence length="417" mass="44465">MTKIILQNVRVFDGEVLLKANNVIMAHSAGNIMNPFNDDGSVVEVADVVVDGHGCTLLPGLIDVDVNIKGASSAIGEFATCGVTTVIDLSSSTQQCQAMRIYTSCRTKLPAVLFAGTEATPSHHTRPYDDNPNEIILRTPEDAVTFAAASASGPDHTDFVKVVVDSFSLDDTLLKVIVDSVHAHKMLAIARTAGNASYDRALRAGFDVFVHAPLDSPLGPELAREMAVQGKVFVPTLGTMLNFAAHAPPLSSPLEIISDGNMRASPPEDMSAEGLKGAGSNSKPGSVKVYDYSNAVASVRVLYEAGVTICAGTTANLMPDIKIPFGESLHRELELLVEAGMSRLDVLRSATCVAAKAFRLLDRGIVQSGLRADLLLVKGNPLEDITATRKVERVWIRGEEISLERVFSTTLDTDVPI</sequence>
<dbReference type="InterPro" id="IPR006680">
    <property type="entry name" value="Amidohydro-rel"/>
</dbReference>
<dbReference type="InterPro" id="IPR051781">
    <property type="entry name" value="Metallo-dep_Hydrolase"/>
</dbReference>
<dbReference type="Proteomes" id="UP000076552">
    <property type="component" value="Unassembled WGS sequence"/>
</dbReference>
<dbReference type="Gene3D" id="3.30.110.90">
    <property type="entry name" value="Amidohydrolase"/>
    <property type="match status" value="1"/>
</dbReference>
<dbReference type="Gene3D" id="3.40.50.10910">
    <property type="entry name" value="Amidohydrolase"/>
    <property type="match status" value="1"/>
</dbReference>
<dbReference type="SUPFAM" id="SSF51556">
    <property type="entry name" value="Metallo-dependent hydrolases"/>
    <property type="match status" value="1"/>
</dbReference>
<dbReference type="PANTHER" id="PTHR43135:SF3">
    <property type="entry name" value="ALPHA-D-RIBOSE 1-METHYLPHOSPHONATE 5-TRIPHOSPHATE DIPHOSPHATASE"/>
    <property type="match status" value="1"/>
</dbReference>
<feature type="region of interest" description="Disordered" evidence="1">
    <location>
        <begin position="263"/>
        <end position="282"/>
    </location>
</feature>
<dbReference type="EMBL" id="LFIV01000025">
    <property type="protein sequence ID" value="KZL75244.1"/>
    <property type="molecule type" value="Genomic_DNA"/>
</dbReference>
<evidence type="ECO:0000313" key="4">
    <source>
        <dbReference type="Proteomes" id="UP000076552"/>
    </source>
</evidence>
<comment type="caution">
    <text evidence="3">The sequence shown here is derived from an EMBL/GenBank/DDBJ whole genome shotgun (WGS) entry which is preliminary data.</text>
</comment>
<dbReference type="InterPro" id="IPR011059">
    <property type="entry name" value="Metal-dep_hydrolase_composite"/>
</dbReference>
<reference evidence="3 4" key="1">
    <citation type="submission" date="2015-06" db="EMBL/GenBank/DDBJ databases">
        <title>Survival trade-offs in plant roots during colonization by closely related pathogenic and mutualistic fungi.</title>
        <authorList>
            <person name="Hacquard S."/>
            <person name="Kracher B."/>
            <person name="Hiruma K."/>
            <person name="Weinman A."/>
            <person name="Muench P."/>
            <person name="Garrido Oter R."/>
            <person name="Ver Loren van Themaat E."/>
            <person name="Dallerey J.-F."/>
            <person name="Damm U."/>
            <person name="Henrissat B."/>
            <person name="Lespinet O."/>
            <person name="Thon M."/>
            <person name="Kemen E."/>
            <person name="McHardy A.C."/>
            <person name="Schulze-Lefert P."/>
            <person name="O'Connell R.J."/>
        </authorList>
    </citation>
    <scope>NUCLEOTIDE SEQUENCE [LARGE SCALE GENOMIC DNA]</scope>
    <source>
        <strain evidence="3 4">0861</strain>
    </source>
</reference>
<evidence type="ECO:0000256" key="1">
    <source>
        <dbReference type="SAM" id="MobiDB-lite"/>
    </source>
</evidence>
<dbReference type="InterPro" id="IPR032466">
    <property type="entry name" value="Metal_Hydrolase"/>
</dbReference>
<organism evidence="3 4">
    <name type="scientific">Colletotrichum tofieldiae</name>
    <dbReference type="NCBI Taxonomy" id="708197"/>
    <lineage>
        <taxon>Eukaryota</taxon>
        <taxon>Fungi</taxon>
        <taxon>Dikarya</taxon>
        <taxon>Ascomycota</taxon>
        <taxon>Pezizomycotina</taxon>
        <taxon>Sordariomycetes</taxon>
        <taxon>Hypocreomycetidae</taxon>
        <taxon>Glomerellales</taxon>
        <taxon>Glomerellaceae</taxon>
        <taxon>Colletotrichum</taxon>
        <taxon>Colletotrichum spaethianum species complex</taxon>
    </lineage>
</organism>
<dbReference type="SUPFAM" id="SSF51338">
    <property type="entry name" value="Composite domain of metallo-dependent hydrolases"/>
    <property type="match status" value="1"/>
</dbReference>
<dbReference type="Gene3D" id="1.20.58.520">
    <property type="entry name" value="Amidohydrolase"/>
    <property type="match status" value="1"/>
</dbReference>
<dbReference type="Gene3D" id="2.30.40.10">
    <property type="entry name" value="Urease, subunit C, domain 1"/>
    <property type="match status" value="1"/>
</dbReference>
<proteinExistence type="predicted"/>
<protein>
    <submittedName>
        <fullName evidence="3">Amidohydrolase</fullName>
    </submittedName>
</protein>
<dbReference type="AlphaFoldDB" id="A0A166W2N2"/>
<name>A0A166W2N2_9PEZI</name>
<dbReference type="PANTHER" id="PTHR43135">
    <property type="entry name" value="ALPHA-D-RIBOSE 1-METHYLPHOSPHONATE 5-TRIPHOSPHATE DIPHOSPHATASE"/>
    <property type="match status" value="1"/>
</dbReference>
<dbReference type="Pfam" id="PF01979">
    <property type="entry name" value="Amidohydro_1"/>
    <property type="match status" value="1"/>
</dbReference>
<evidence type="ECO:0000259" key="2">
    <source>
        <dbReference type="Pfam" id="PF01979"/>
    </source>
</evidence>